<dbReference type="Proteomes" id="UP000432715">
    <property type="component" value="Unassembled WGS sequence"/>
</dbReference>
<evidence type="ECO:0000256" key="1">
    <source>
        <dbReference type="SAM" id="Coils"/>
    </source>
</evidence>
<proteinExistence type="predicted"/>
<dbReference type="AlphaFoldDB" id="A0A6I0F7X7"/>
<feature type="coiled-coil region" evidence="1">
    <location>
        <begin position="29"/>
        <end position="132"/>
    </location>
</feature>
<evidence type="ECO:0000256" key="2">
    <source>
        <dbReference type="SAM" id="SignalP"/>
    </source>
</evidence>
<keyword evidence="2" id="KW-0732">Signal</keyword>
<evidence type="ECO:0000313" key="3">
    <source>
        <dbReference type="EMBL" id="KAB3530480.1"/>
    </source>
</evidence>
<keyword evidence="4" id="KW-1185">Reference proteome</keyword>
<evidence type="ECO:0000313" key="4">
    <source>
        <dbReference type="Proteomes" id="UP000432715"/>
    </source>
</evidence>
<dbReference type="OrthoDB" id="1952293at2"/>
<reference evidence="3 4" key="1">
    <citation type="submission" date="2019-10" db="EMBL/GenBank/DDBJ databases">
        <title>Alkaliphilus serpentinus sp. nov. and Alkaliphilus pronyensis sp. nov., two novel anaerobic alkaliphilic species isolated from the serpentinized-hosted hydrothermal field of the Prony Bay (New Caledonia).</title>
        <authorList>
            <person name="Postec A."/>
        </authorList>
    </citation>
    <scope>NUCLEOTIDE SEQUENCE [LARGE SCALE GENOMIC DNA]</scope>
    <source>
        <strain evidence="3 4">LacV</strain>
    </source>
</reference>
<gene>
    <name evidence="3" type="ORF">F8154_13855</name>
</gene>
<protein>
    <recommendedName>
        <fullName evidence="5">OmpH family outer membrane protein</fullName>
    </recommendedName>
</protein>
<feature type="signal peptide" evidence="2">
    <location>
        <begin position="1"/>
        <end position="23"/>
    </location>
</feature>
<name>A0A6I0F7X7_9FIRM</name>
<organism evidence="3 4">
    <name type="scientific">Alkaliphilus pronyensis</name>
    <dbReference type="NCBI Taxonomy" id="1482732"/>
    <lineage>
        <taxon>Bacteria</taxon>
        <taxon>Bacillati</taxon>
        <taxon>Bacillota</taxon>
        <taxon>Clostridia</taxon>
        <taxon>Peptostreptococcales</taxon>
        <taxon>Natronincolaceae</taxon>
        <taxon>Alkaliphilus</taxon>
    </lineage>
</organism>
<feature type="chain" id="PRO_5026049918" description="OmpH family outer membrane protein" evidence="2">
    <location>
        <begin position="24"/>
        <end position="184"/>
    </location>
</feature>
<dbReference type="EMBL" id="WBZC01000066">
    <property type="protein sequence ID" value="KAB3530480.1"/>
    <property type="molecule type" value="Genomic_DNA"/>
</dbReference>
<dbReference type="RefSeq" id="WP_151862214.1">
    <property type="nucleotide sequence ID" value="NZ_WBZC01000066.1"/>
</dbReference>
<comment type="caution">
    <text evidence="3">The sequence shown here is derived from an EMBL/GenBank/DDBJ whole genome shotgun (WGS) entry which is preliminary data.</text>
</comment>
<accession>A0A6I0F7X7</accession>
<evidence type="ECO:0008006" key="5">
    <source>
        <dbReference type="Google" id="ProtNLM"/>
    </source>
</evidence>
<sequence>MKKLVSVALMLCIFAVGVASVYANPVEGTASLEENMKMLNREFDLKELRGESKRFTAMKEFQEELQQLNKLKIERLELRIEVTERQGTILDLYINARDNEMQEELKQAREARQEIKDINSKLKETREAVKEDFKSFKEAVKNNETDEAREYINNVITNKTAINNMMTEKISVMDDIIEILTVEI</sequence>
<keyword evidence="1" id="KW-0175">Coiled coil</keyword>